<protein>
    <submittedName>
        <fullName evidence="2">Uncharacterized protein</fullName>
    </submittedName>
</protein>
<dbReference type="Proteomes" id="UP000053989">
    <property type="component" value="Unassembled WGS sequence"/>
</dbReference>
<accession>A0A0C2ZDF6</accession>
<feature type="compositionally biased region" description="Basic and acidic residues" evidence="1">
    <location>
        <begin position="12"/>
        <end position="21"/>
    </location>
</feature>
<dbReference type="HOGENOM" id="CLU_2706302_0_0_1"/>
<proteinExistence type="predicted"/>
<keyword evidence="3" id="KW-1185">Reference proteome</keyword>
<evidence type="ECO:0000313" key="2">
    <source>
        <dbReference type="EMBL" id="KIM51007.1"/>
    </source>
</evidence>
<gene>
    <name evidence="2" type="ORF">SCLCIDRAFT_1224918</name>
</gene>
<evidence type="ECO:0000313" key="3">
    <source>
        <dbReference type="Proteomes" id="UP000053989"/>
    </source>
</evidence>
<sequence>MMGNYGVTRGRTGKDHGDGGDPRCVTTNRIKCLRGEDVSAEPVVDSTRSGCKHRSTGPSGVYTLQYRITYSHR</sequence>
<reference evidence="2 3" key="1">
    <citation type="submission" date="2014-04" db="EMBL/GenBank/DDBJ databases">
        <authorList>
            <consortium name="DOE Joint Genome Institute"/>
            <person name="Kuo A."/>
            <person name="Kohler A."/>
            <person name="Nagy L.G."/>
            <person name="Floudas D."/>
            <person name="Copeland A."/>
            <person name="Barry K.W."/>
            <person name="Cichocki N."/>
            <person name="Veneault-Fourrey C."/>
            <person name="LaButti K."/>
            <person name="Lindquist E.A."/>
            <person name="Lipzen A."/>
            <person name="Lundell T."/>
            <person name="Morin E."/>
            <person name="Murat C."/>
            <person name="Sun H."/>
            <person name="Tunlid A."/>
            <person name="Henrissat B."/>
            <person name="Grigoriev I.V."/>
            <person name="Hibbett D.S."/>
            <person name="Martin F."/>
            <person name="Nordberg H.P."/>
            <person name="Cantor M.N."/>
            <person name="Hua S.X."/>
        </authorList>
    </citation>
    <scope>NUCLEOTIDE SEQUENCE [LARGE SCALE GENOMIC DNA]</scope>
    <source>
        <strain evidence="2 3">Foug A</strain>
    </source>
</reference>
<dbReference type="EMBL" id="KN822297">
    <property type="protein sequence ID" value="KIM51007.1"/>
    <property type="molecule type" value="Genomic_DNA"/>
</dbReference>
<reference evidence="3" key="2">
    <citation type="submission" date="2015-01" db="EMBL/GenBank/DDBJ databases">
        <title>Evolutionary Origins and Diversification of the Mycorrhizal Mutualists.</title>
        <authorList>
            <consortium name="DOE Joint Genome Institute"/>
            <consortium name="Mycorrhizal Genomics Consortium"/>
            <person name="Kohler A."/>
            <person name="Kuo A."/>
            <person name="Nagy L.G."/>
            <person name="Floudas D."/>
            <person name="Copeland A."/>
            <person name="Barry K.W."/>
            <person name="Cichocki N."/>
            <person name="Veneault-Fourrey C."/>
            <person name="LaButti K."/>
            <person name="Lindquist E.A."/>
            <person name="Lipzen A."/>
            <person name="Lundell T."/>
            <person name="Morin E."/>
            <person name="Murat C."/>
            <person name="Riley R."/>
            <person name="Ohm R."/>
            <person name="Sun H."/>
            <person name="Tunlid A."/>
            <person name="Henrissat B."/>
            <person name="Grigoriev I.V."/>
            <person name="Hibbett D.S."/>
            <person name="Martin F."/>
        </authorList>
    </citation>
    <scope>NUCLEOTIDE SEQUENCE [LARGE SCALE GENOMIC DNA]</scope>
    <source>
        <strain evidence="3">Foug A</strain>
    </source>
</reference>
<evidence type="ECO:0000256" key="1">
    <source>
        <dbReference type="SAM" id="MobiDB-lite"/>
    </source>
</evidence>
<dbReference type="InParanoid" id="A0A0C2ZDF6"/>
<name>A0A0C2ZDF6_9AGAM</name>
<dbReference type="AlphaFoldDB" id="A0A0C2ZDF6"/>
<feature type="region of interest" description="Disordered" evidence="1">
    <location>
        <begin position="1"/>
        <end position="24"/>
    </location>
</feature>
<organism evidence="2 3">
    <name type="scientific">Scleroderma citrinum Foug A</name>
    <dbReference type="NCBI Taxonomy" id="1036808"/>
    <lineage>
        <taxon>Eukaryota</taxon>
        <taxon>Fungi</taxon>
        <taxon>Dikarya</taxon>
        <taxon>Basidiomycota</taxon>
        <taxon>Agaricomycotina</taxon>
        <taxon>Agaricomycetes</taxon>
        <taxon>Agaricomycetidae</taxon>
        <taxon>Boletales</taxon>
        <taxon>Sclerodermatineae</taxon>
        <taxon>Sclerodermataceae</taxon>
        <taxon>Scleroderma</taxon>
    </lineage>
</organism>